<gene>
    <name evidence="2" type="ordered locus">Tagg_0592</name>
</gene>
<dbReference type="Pfam" id="PF02649">
    <property type="entry name" value="GCHY-1"/>
    <property type="match status" value="1"/>
</dbReference>
<dbReference type="KEGG" id="tag:Tagg_0592"/>
<dbReference type="STRING" id="633148.Tagg_0592"/>
<sequence length="285" mass="32051">MKWCGKVDGQELPDVHSEKPTFPLRVNKIGLTGVKLPPFNTGSGVFIPVFNIYVELPKYLKGAHLSRLYRVLANNYEILVDKGFEGLLDLALKALEVNDYAEKTYVEVHGDYLTRVGEKPFTLRLGSGVSVERIGKNPEWFSEVEVESITACPCAMKVSLSLFNKPFTHMQKAKVKVRLETGGKHVSPIRVAGVLISVLNPPVNLLTRREEAVFIQKILENPEFTEDIARKVSVILLKSLGDVLDPNHFIHVKVESMETIHQYHVESLITGYVKEFLKELEGVEI</sequence>
<accession>D5U165</accession>
<name>D5U165_THEAM</name>
<proteinExistence type="predicted"/>
<reference evidence="3" key="2">
    <citation type="journal article" date="2010" name="Stand. Genomic Sci.">
        <title>Complete genome sequence of Thermosphaera aggregans type strain (M11TLT).</title>
        <authorList>
            <person name="Spring S."/>
            <person name="Rachel R."/>
            <person name="Lapidus A."/>
            <person name="Davenport K."/>
            <person name="Tice H."/>
            <person name="Copeland A."/>
            <person name="Cheng J.-F."/>
            <person name="Lucas S."/>
            <person name="Chen F."/>
            <person name="Nolan M."/>
            <person name="Bruce D."/>
            <person name="Goodwin L."/>
            <person name="Pitluck S."/>
            <person name="Ivanova N."/>
            <person name="Mavromatis K."/>
            <person name="Ovchinnikova G."/>
            <person name="Pati A."/>
            <person name="Chen A."/>
            <person name="Palaniappan K."/>
            <person name="Land M."/>
            <person name="Hauser L."/>
            <person name="Chang Y.-J."/>
            <person name="Jeffries C.C."/>
            <person name="Brettin T."/>
            <person name="Detter J.C."/>
            <person name="Tapia R."/>
            <person name="Han C."/>
            <person name="Heimerl T."/>
            <person name="Weikl F."/>
            <person name="Brambilla E."/>
            <person name="Goker M."/>
            <person name="Bristow J."/>
            <person name="Eisen J.A."/>
            <person name="Markowitz V."/>
            <person name="Hugenholtz P."/>
            <person name="Kyrpides N.C."/>
            <person name="Klenk H.-P."/>
        </authorList>
    </citation>
    <scope>NUCLEOTIDE SEQUENCE [LARGE SCALE GENOMIC DNA]</scope>
    <source>
        <strain evidence="3">DSM 11486 / M11TL</strain>
    </source>
</reference>
<reference key="3">
    <citation type="submission" date="2010-02" db="EMBL/GenBank/DDBJ databases">
        <title>Complete genome sequence of Thermosphaera aggregans type strain (M11TL).</title>
        <authorList>
            <consortium name="US DOE Joint Genome Institute (JGI-PGF)"/>
            <person name="Spring S."/>
            <person name="Lapidus A."/>
            <person name="Munk C."/>
            <person name="Schroeder M."/>
            <person name="Glavina Del Rio T."/>
            <person name="Tice H."/>
            <person name="Copeland A."/>
            <person name="Cheng J.-F."/>
            <person name="Lucas S."/>
            <person name="Chen F."/>
            <person name="Nolan M."/>
            <person name="Bruce D."/>
            <person name="Goodwin L."/>
            <person name="Pitluck S."/>
            <person name="Ivanova N."/>
            <person name="Mavromatis K."/>
            <person name="Ovchinnikova G."/>
            <person name="Pati A."/>
            <person name="Chen A."/>
            <person name="Palaniappan K."/>
            <person name="Land M."/>
            <person name="Hauser L."/>
            <person name="Chang Y.-J."/>
            <person name="Jeffries C.C."/>
            <person name="Brettin T."/>
            <person name="Detter J.C."/>
            <person name="Tapia R."/>
            <person name="Han C."/>
            <person name="Chain P."/>
            <person name="Heimerl T."/>
            <person name="Weik F."/>
            <person name="Goker M."/>
            <person name="Rachel R."/>
            <person name="Bristow J."/>
            <person name="Eisen J.A."/>
            <person name="Markowitz V."/>
            <person name="Hugenholtz P."/>
            <person name="Kyrpides N.C."/>
            <person name="Klenk H.-P."/>
        </authorList>
    </citation>
    <scope>NUCLEOTIDE SEQUENCE</scope>
    <source>
        <strain>DSM 11486</strain>
    </source>
</reference>
<evidence type="ECO:0000256" key="1">
    <source>
        <dbReference type="ARBA" id="ARBA00022801"/>
    </source>
</evidence>
<keyword evidence="1" id="KW-0378">Hydrolase</keyword>
<dbReference type="GO" id="GO:0003934">
    <property type="term" value="F:GTP cyclohydrolase I activity"/>
    <property type="evidence" value="ECO:0007669"/>
    <property type="project" value="InterPro"/>
</dbReference>
<dbReference type="PANTHER" id="PTHR36445:SF1">
    <property type="entry name" value="GTP CYCLOHYDROLASE MPTA"/>
    <property type="match status" value="1"/>
</dbReference>
<evidence type="ECO:0000313" key="3">
    <source>
        <dbReference type="Proteomes" id="UP000002376"/>
    </source>
</evidence>
<dbReference type="Gene3D" id="3.10.270.10">
    <property type="entry name" value="Urate Oxidase"/>
    <property type="match status" value="1"/>
</dbReference>
<dbReference type="HOGENOM" id="CLU_958471_0_0_2"/>
<evidence type="ECO:0000313" key="2">
    <source>
        <dbReference type="EMBL" id="ADG90865.1"/>
    </source>
</evidence>
<dbReference type="EMBL" id="CP001939">
    <property type="protein sequence ID" value="ADG90865.1"/>
    <property type="molecule type" value="Genomic_DNA"/>
</dbReference>
<protein>
    <recommendedName>
        <fullName evidence="4">GTP cyclohydrolase I FolE2</fullName>
    </recommendedName>
</protein>
<dbReference type="Proteomes" id="UP000002376">
    <property type="component" value="Chromosome"/>
</dbReference>
<organism evidence="2 3">
    <name type="scientific">Thermosphaera aggregans (strain DSM 11486 / M11TL)</name>
    <dbReference type="NCBI Taxonomy" id="633148"/>
    <lineage>
        <taxon>Archaea</taxon>
        <taxon>Thermoproteota</taxon>
        <taxon>Thermoprotei</taxon>
        <taxon>Desulfurococcales</taxon>
        <taxon>Desulfurococcaceae</taxon>
        <taxon>Thermosphaera</taxon>
    </lineage>
</organism>
<keyword evidence="3" id="KW-1185">Reference proteome</keyword>
<evidence type="ECO:0008006" key="4">
    <source>
        <dbReference type="Google" id="ProtNLM"/>
    </source>
</evidence>
<dbReference type="PANTHER" id="PTHR36445">
    <property type="entry name" value="GTP CYCLOHYDROLASE MPTA"/>
    <property type="match status" value="1"/>
</dbReference>
<dbReference type="InterPro" id="IPR003801">
    <property type="entry name" value="GTP_cyclohydrolase_FolE2/MptA"/>
</dbReference>
<dbReference type="AlphaFoldDB" id="D5U165"/>
<reference evidence="2 3" key="1">
    <citation type="journal article" date="2010" name="Stand. Genomic Sci.">
        <title>Complete genome sequence of Thermosphaera aggregans type strain (M11TL).</title>
        <authorList>
            <person name="Spring S."/>
            <person name="Rachel R."/>
            <person name="Lapidus A."/>
            <person name="Davenport K."/>
            <person name="Tice H."/>
            <person name="Copeland A."/>
            <person name="Cheng J.F."/>
            <person name="Lucas S."/>
            <person name="Chen F."/>
            <person name="Nolan M."/>
            <person name="Bruce D."/>
            <person name="Goodwin L."/>
            <person name="Pitluck S."/>
            <person name="Ivanova N."/>
            <person name="Mavromatis K."/>
            <person name="Ovchinnikova G."/>
            <person name="Pati A."/>
            <person name="Chen A."/>
            <person name="Palaniappan K."/>
            <person name="Land M."/>
            <person name="Hauser L."/>
            <person name="Chang Y.J."/>
            <person name="Jeffries C.C."/>
            <person name="Brettin T."/>
            <person name="Detter J.C."/>
            <person name="Tapia R."/>
            <person name="Han C."/>
            <person name="Heimerl T."/>
            <person name="Weikl F."/>
            <person name="Brambilla E."/>
            <person name="Goker M."/>
            <person name="Bristow J."/>
            <person name="Eisen J.A."/>
            <person name="Markowitz V."/>
            <person name="Hugenholtz P."/>
            <person name="Kyrpides N.C."/>
            <person name="Klenk H.P."/>
        </authorList>
    </citation>
    <scope>NUCLEOTIDE SEQUENCE [LARGE SCALE GENOMIC DNA]</scope>
    <source>
        <strain evidence="3">DSM 11486 / M11TL</strain>
    </source>
</reference>
<dbReference type="eggNOG" id="arCOG04301">
    <property type="taxonomic scope" value="Archaea"/>
</dbReference>